<accession>A0A0G0MBB3</accession>
<sequence>MSTDGYVVLIEDFAQRHYIKGFIKKYKGKQWDITISAVKSIFERCDNYAPNNKPTDSKLDIICPCGQYIIVKLDFAVAGTHTSPKSSGNRIIAAVDTVNKIVKILLVYSKNNIGPPNETIKWKKIVAQYYEEFKTLK</sequence>
<reference evidence="1 2" key="1">
    <citation type="journal article" date="2015" name="Nature">
        <title>rRNA introns, odd ribosomes, and small enigmatic genomes across a large radiation of phyla.</title>
        <authorList>
            <person name="Brown C.T."/>
            <person name="Hug L.A."/>
            <person name="Thomas B.C."/>
            <person name="Sharon I."/>
            <person name="Castelle C.J."/>
            <person name="Singh A."/>
            <person name="Wilkins M.J."/>
            <person name="Williams K.H."/>
            <person name="Banfield J.F."/>
        </authorList>
    </citation>
    <scope>NUCLEOTIDE SEQUENCE [LARGE SCALE GENOMIC DNA]</scope>
</reference>
<gene>
    <name evidence="1" type="ORF">US90_C0004G0011</name>
</gene>
<dbReference type="AlphaFoldDB" id="A0A0G0MBB3"/>
<name>A0A0G0MBB3_9BACT</name>
<dbReference type="Proteomes" id="UP000034406">
    <property type="component" value="Unassembled WGS sequence"/>
</dbReference>
<comment type="caution">
    <text evidence="1">The sequence shown here is derived from an EMBL/GenBank/DDBJ whole genome shotgun (WGS) entry which is preliminary data.</text>
</comment>
<dbReference type="EMBL" id="LBUT01000004">
    <property type="protein sequence ID" value="KKQ71059.1"/>
    <property type="molecule type" value="Genomic_DNA"/>
</dbReference>
<evidence type="ECO:0000313" key="2">
    <source>
        <dbReference type="Proteomes" id="UP000034406"/>
    </source>
</evidence>
<evidence type="ECO:0000313" key="1">
    <source>
        <dbReference type="EMBL" id="KKQ71059.1"/>
    </source>
</evidence>
<dbReference type="STRING" id="1618490.US90_C0004G0011"/>
<protein>
    <submittedName>
        <fullName evidence="1">Uncharacterized protein</fullName>
    </submittedName>
</protein>
<organism evidence="1 2">
    <name type="scientific">Candidatus Shapirobacteria bacterium GW2011_GWE2_38_30</name>
    <dbReference type="NCBI Taxonomy" id="1618490"/>
    <lineage>
        <taxon>Bacteria</taxon>
        <taxon>Candidatus Shapironibacteriota</taxon>
    </lineage>
</organism>
<proteinExistence type="predicted"/>